<dbReference type="AlphaFoldDB" id="A0A2A2K8D5"/>
<proteinExistence type="predicted"/>
<reference evidence="2 3" key="1">
    <citation type="journal article" date="2017" name="Curr. Biol.">
        <title>Genome architecture and evolution of a unichromosomal asexual nematode.</title>
        <authorList>
            <person name="Fradin H."/>
            <person name="Zegar C."/>
            <person name="Gutwein M."/>
            <person name="Lucas J."/>
            <person name="Kovtun M."/>
            <person name="Corcoran D."/>
            <person name="Baugh L.R."/>
            <person name="Kiontke K."/>
            <person name="Gunsalus K."/>
            <person name="Fitch D.H."/>
            <person name="Piano F."/>
        </authorList>
    </citation>
    <scope>NUCLEOTIDE SEQUENCE [LARGE SCALE GENOMIC DNA]</scope>
    <source>
        <strain evidence="2">PF1309</strain>
    </source>
</reference>
<organism evidence="2 3">
    <name type="scientific">Diploscapter pachys</name>
    <dbReference type="NCBI Taxonomy" id="2018661"/>
    <lineage>
        <taxon>Eukaryota</taxon>
        <taxon>Metazoa</taxon>
        <taxon>Ecdysozoa</taxon>
        <taxon>Nematoda</taxon>
        <taxon>Chromadorea</taxon>
        <taxon>Rhabditida</taxon>
        <taxon>Rhabditina</taxon>
        <taxon>Rhabditomorpha</taxon>
        <taxon>Rhabditoidea</taxon>
        <taxon>Rhabditidae</taxon>
        <taxon>Diploscapter</taxon>
    </lineage>
</organism>
<feature type="compositionally biased region" description="Basic and acidic residues" evidence="1">
    <location>
        <begin position="1"/>
        <end position="10"/>
    </location>
</feature>
<accession>A0A2A2K8D5</accession>
<keyword evidence="3" id="KW-1185">Reference proteome</keyword>
<gene>
    <name evidence="2" type="ORF">WR25_01820</name>
</gene>
<dbReference type="Proteomes" id="UP000218231">
    <property type="component" value="Unassembled WGS sequence"/>
</dbReference>
<protein>
    <submittedName>
        <fullName evidence="2">Uncharacterized protein</fullName>
    </submittedName>
</protein>
<feature type="region of interest" description="Disordered" evidence="1">
    <location>
        <begin position="66"/>
        <end position="95"/>
    </location>
</feature>
<dbReference type="EMBL" id="LIAE01009351">
    <property type="protein sequence ID" value="PAV70143.1"/>
    <property type="molecule type" value="Genomic_DNA"/>
</dbReference>
<evidence type="ECO:0000313" key="2">
    <source>
        <dbReference type="EMBL" id="PAV70143.1"/>
    </source>
</evidence>
<feature type="region of interest" description="Disordered" evidence="1">
    <location>
        <begin position="1"/>
        <end position="42"/>
    </location>
</feature>
<comment type="caution">
    <text evidence="2">The sequence shown here is derived from an EMBL/GenBank/DDBJ whole genome shotgun (WGS) entry which is preliminary data.</text>
</comment>
<sequence length="95" mass="9805">MCPAASERRQPASARRLPDPARLAIGAARSADRPAGHGHRGTTTAIKRAGHRLGAAVHAAVHGLPTDRRALRSSPSGSGPQCAHPSALTELSSYN</sequence>
<evidence type="ECO:0000256" key="1">
    <source>
        <dbReference type="SAM" id="MobiDB-lite"/>
    </source>
</evidence>
<name>A0A2A2K8D5_9BILA</name>
<evidence type="ECO:0000313" key="3">
    <source>
        <dbReference type="Proteomes" id="UP000218231"/>
    </source>
</evidence>